<dbReference type="RefSeq" id="YP_009602801.1">
    <property type="nucleotide sequence ID" value="NC_041943.1"/>
</dbReference>
<name>A0A0U4JC60_9CAUD</name>
<feature type="compositionally biased region" description="Basic and acidic residues" evidence="1">
    <location>
        <begin position="86"/>
        <end position="100"/>
    </location>
</feature>
<proteinExistence type="predicted"/>
<gene>
    <name evidence="2" type="primary">61</name>
    <name evidence="2" type="ORF">PBI_KORRA_61</name>
</gene>
<reference evidence="2" key="1">
    <citation type="submission" date="2017-04" db="EMBL/GenBank/DDBJ databases">
        <authorList>
            <person name="Schneider V.M."/>
            <person name="Guerrero C.A."/>
            <person name="Garlena R.A."/>
            <person name="Russell D.A."/>
            <person name="Pope W.H."/>
            <person name="Jacobs-Sera D."/>
            <person name="Hatfull G.F."/>
        </authorList>
    </citation>
    <scope>NUCLEOTIDE SEQUENCE [LARGE SCALE GENOMIC DNA]</scope>
</reference>
<dbReference type="Proteomes" id="UP000222050">
    <property type="component" value="Segment"/>
</dbReference>
<evidence type="ECO:0000313" key="3">
    <source>
        <dbReference type="Proteomes" id="UP000222050"/>
    </source>
</evidence>
<feature type="region of interest" description="Disordered" evidence="1">
    <location>
        <begin position="83"/>
        <end position="117"/>
    </location>
</feature>
<evidence type="ECO:0000256" key="1">
    <source>
        <dbReference type="SAM" id="MobiDB-lite"/>
    </source>
</evidence>
<evidence type="ECO:0000313" key="2">
    <source>
        <dbReference type="EMBL" id="ALY09525.1"/>
    </source>
</evidence>
<keyword evidence="3" id="KW-1185">Reference proteome</keyword>
<organism evidence="2 3">
    <name type="scientific">Arthrobacter phage Korra</name>
    <dbReference type="NCBI Taxonomy" id="1772304"/>
    <lineage>
        <taxon>Viruses</taxon>
        <taxon>Duplodnaviria</taxon>
        <taxon>Heunggongvirae</taxon>
        <taxon>Uroviricota</taxon>
        <taxon>Caudoviricetes</taxon>
        <taxon>Korravirus</taxon>
        <taxon>Korravirus korra</taxon>
    </lineage>
</organism>
<protein>
    <submittedName>
        <fullName evidence="2">Uncharacterized protein</fullName>
    </submittedName>
</protein>
<accession>A0A0U4JC60</accession>
<dbReference type="GeneID" id="40078666"/>
<feature type="compositionally biased region" description="Basic residues" evidence="1">
    <location>
        <begin position="101"/>
        <end position="117"/>
    </location>
</feature>
<dbReference type="EMBL" id="KU160653">
    <property type="protein sequence ID" value="ALY09525.1"/>
    <property type="molecule type" value="Genomic_DNA"/>
</dbReference>
<sequence>MHRVRQHQTARSTRLGGLDLRAQTWKGTTIMDLMYCWDDDTTGCICGNECEPPAWIIKMWEAEEGLQKAEAEEAAVKTRPVLPHTFGREDPATLTREQRRGLKKLTRKRGRPYKVGY</sequence>
<dbReference type="KEGG" id="vg:40078666"/>